<evidence type="ECO:0000256" key="2">
    <source>
        <dbReference type="ARBA" id="ARBA00022692"/>
    </source>
</evidence>
<dbReference type="Gene3D" id="3.40.50.300">
    <property type="entry name" value="P-loop containing nucleotide triphosphate hydrolases"/>
    <property type="match status" value="1"/>
</dbReference>
<dbReference type="SUPFAM" id="SSF52540">
    <property type="entry name" value="P-loop containing nucleoside triphosphate hydrolases"/>
    <property type="match status" value="1"/>
</dbReference>
<dbReference type="GO" id="GO:0016887">
    <property type="term" value="F:ATP hydrolysis activity"/>
    <property type="evidence" value="ECO:0007669"/>
    <property type="project" value="InterPro"/>
</dbReference>
<dbReference type="InterPro" id="IPR003593">
    <property type="entry name" value="AAA+_ATPase"/>
</dbReference>
<keyword evidence="3" id="KW-0547">Nucleotide-binding</keyword>
<evidence type="ECO:0000256" key="1">
    <source>
        <dbReference type="ARBA" id="ARBA00004651"/>
    </source>
</evidence>
<dbReference type="PROSITE" id="PS50929">
    <property type="entry name" value="ABC_TM1F"/>
    <property type="match status" value="1"/>
</dbReference>
<dbReference type="SMART" id="SM00382">
    <property type="entry name" value="AAA"/>
    <property type="match status" value="1"/>
</dbReference>
<evidence type="ECO:0000256" key="3">
    <source>
        <dbReference type="ARBA" id="ARBA00022741"/>
    </source>
</evidence>
<dbReference type="EMBL" id="OFSM01000019">
    <property type="protein sequence ID" value="SOY30823.1"/>
    <property type="molecule type" value="Genomic_DNA"/>
</dbReference>
<dbReference type="InterPro" id="IPR039421">
    <property type="entry name" value="Type_1_exporter"/>
</dbReference>
<dbReference type="OrthoDB" id="9762778at2"/>
<reference evidence="10 11" key="1">
    <citation type="submission" date="2018-01" db="EMBL/GenBank/DDBJ databases">
        <authorList>
            <person name="Gaut B.S."/>
            <person name="Morton B.R."/>
            <person name="Clegg M.T."/>
            <person name="Duvall M.R."/>
        </authorList>
    </citation>
    <scope>NUCLEOTIDE SEQUENCE [LARGE SCALE GENOMIC DNA]</scope>
    <source>
        <strain evidence="10">GP69</strain>
    </source>
</reference>
<dbReference type="PROSITE" id="PS50893">
    <property type="entry name" value="ABC_TRANSPORTER_2"/>
    <property type="match status" value="1"/>
</dbReference>
<dbReference type="GO" id="GO:0005524">
    <property type="term" value="F:ATP binding"/>
    <property type="evidence" value="ECO:0007669"/>
    <property type="project" value="UniProtKB-KW"/>
</dbReference>
<dbReference type="PANTHER" id="PTHR43394:SF1">
    <property type="entry name" value="ATP-BINDING CASSETTE SUB-FAMILY B MEMBER 10, MITOCHONDRIAL"/>
    <property type="match status" value="1"/>
</dbReference>
<dbReference type="PANTHER" id="PTHR43394">
    <property type="entry name" value="ATP-DEPENDENT PERMEASE MDL1, MITOCHONDRIAL"/>
    <property type="match status" value="1"/>
</dbReference>
<comment type="subcellular location">
    <subcellularLocation>
        <location evidence="1">Cell membrane</location>
        <topology evidence="1">Multi-pass membrane protein</topology>
    </subcellularLocation>
</comment>
<accession>A0A2K4ZK15</accession>
<keyword evidence="6 7" id="KW-0472">Membrane</keyword>
<dbReference type="SUPFAM" id="SSF90123">
    <property type="entry name" value="ABC transporter transmembrane region"/>
    <property type="match status" value="1"/>
</dbReference>
<keyword evidence="4 10" id="KW-0067">ATP-binding</keyword>
<dbReference type="GO" id="GO:0005886">
    <property type="term" value="C:plasma membrane"/>
    <property type="evidence" value="ECO:0007669"/>
    <property type="project" value="UniProtKB-SubCell"/>
</dbReference>
<feature type="transmembrane region" description="Helical" evidence="7">
    <location>
        <begin position="20"/>
        <end position="40"/>
    </location>
</feature>
<name>A0A2K4ZK15_9FIRM</name>
<dbReference type="InterPro" id="IPR027417">
    <property type="entry name" value="P-loop_NTPase"/>
</dbReference>
<sequence>MKKARHSNLISQYTFQTKGIWKNFAGLILLSLFIAVFGVLNASCLKLFVDIASGGSSVSVLEAVLFSFLVITAQTLFNSLKSILNVKTQNKIARTVKLRLLKQIERSSFLELSKYHSGDLLTRISDDTDICAKILPDIGSSIFVGAASCIASLIYAFMLSWKLAIFCMLLSPLAVLWSRLVLPFVQKYTALTRQKESEIRSFSQEEISYIPVIKSFLSYGQSRERFGNKFGELSRAKVLSTVANAVLSGGANVVGFFSFIGTAAFGACLALKGEVTAGTIVGLLQVLNYIVWPFTELMPLLGEFQEGKAARARIREIEEIPCEEDAQDTDLNCDKVVLELQNISFSYGADADAILRNVDIKLEGRQFVGVIGPSGCGKSTFMQLLTAIYRPSEGTICLTDGDCRVEGTSIRKYISYVPQDHLLISGTIADNIAFGAEDYEMKDVISAARRAGIHDVINALPEQYLTQVQEKGTNFSFGQAQRIAIARAIYKDAPILILDEPTASLDAESKRIVMDTLQEESKRRLCIMVCHDQTENFHIFDRILKFNQNEIADEKINKS</sequence>
<gene>
    <name evidence="10" type="primary">apxIB</name>
    <name evidence="10" type="ORF">AMURIS_03554</name>
</gene>
<evidence type="ECO:0000256" key="5">
    <source>
        <dbReference type="ARBA" id="ARBA00022989"/>
    </source>
</evidence>
<keyword evidence="2 7" id="KW-0812">Transmembrane</keyword>
<dbReference type="Proteomes" id="UP000236311">
    <property type="component" value="Unassembled WGS sequence"/>
</dbReference>
<evidence type="ECO:0000259" key="8">
    <source>
        <dbReference type="PROSITE" id="PS50893"/>
    </source>
</evidence>
<dbReference type="RefSeq" id="WP_103240833.1">
    <property type="nucleotide sequence ID" value="NZ_JANJZD010000019.1"/>
</dbReference>
<dbReference type="Pfam" id="PF00664">
    <property type="entry name" value="ABC_membrane"/>
    <property type="match status" value="1"/>
</dbReference>
<dbReference type="InterPro" id="IPR003439">
    <property type="entry name" value="ABC_transporter-like_ATP-bd"/>
</dbReference>
<dbReference type="PROSITE" id="PS00211">
    <property type="entry name" value="ABC_TRANSPORTER_1"/>
    <property type="match status" value="1"/>
</dbReference>
<keyword evidence="5 7" id="KW-1133">Transmembrane helix</keyword>
<feature type="transmembrane region" description="Helical" evidence="7">
    <location>
        <begin position="138"/>
        <end position="157"/>
    </location>
</feature>
<organism evidence="10 11">
    <name type="scientific">Acetatifactor muris</name>
    <dbReference type="NCBI Taxonomy" id="879566"/>
    <lineage>
        <taxon>Bacteria</taxon>
        <taxon>Bacillati</taxon>
        <taxon>Bacillota</taxon>
        <taxon>Clostridia</taxon>
        <taxon>Lachnospirales</taxon>
        <taxon>Lachnospiraceae</taxon>
        <taxon>Acetatifactor</taxon>
    </lineage>
</organism>
<dbReference type="CDD" id="cd07346">
    <property type="entry name" value="ABC_6TM_exporters"/>
    <property type="match status" value="1"/>
</dbReference>
<evidence type="ECO:0000256" key="6">
    <source>
        <dbReference type="ARBA" id="ARBA00023136"/>
    </source>
</evidence>
<proteinExistence type="predicted"/>
<evidence type="ECO:0000259" key="9">
    <source>
        <dbReference type="PROSITE" id="PS50929"/>
    </source>
</evidence>
<keyword evidence="11" id="KW-1185">Reference proteome</keyword>
<feature type="transmembrane region" description="Helical" evidence="7">
    <location>
        <begin position="60"/>
        <end position="77"/>
    </location>
</feature>
<dbReference type="AlphaFoldDB" id="A0A2K4ZK15"/>
<dbReference type="InterPro" id="IPR017871">
    <property type="entry name" value="ABC_transporter-like_CS"/>
</dbReference>
<protein>
    <submittedName>
        <fullName evidence="10">Toxin RTX-I translocation ATP-binding protein</fullName>
    </submittedName>
</protein>
<evidence type="ECO:0000256" key="7">
    <source>
        <dbReference type="SAM" id="Phobius"/>
    </source>
</evidence>
<evidence type="ECO:0000313" key="10">
    <source>
        <dbReference type="EMBL" id="SOY30823.1"/>
    </source>
</evidence>
<dbReference type="Pfam" id="PF00005">
    <property type="entry name" value="ABC_tran"/>
    <property type="match status" value="1"/>
</dbReference>
<feature type="domain" description="ABC transmembrane type-1" evidence="9">
    <location>
        <begin position="25"/>
        <end position="306"/>
    </location>
</feature>
<feature type="domain" description="ABC transporter" evidence="8">
    <location>
        <begin position="338"/>
        <end position="559"/>
    </location>
</feature>
<evidence type="ECO:0000313" key="11">
    <source>
        <dbReference type="Proteomes" id="UP000236311"/>
    </source>
</evidence>
<dbReference type="Gene3D" id="1.20.1560.10">
    <property type="entry name" value="ABC transporter type 1, transmembrane domain"/>
    <property type="match status" value="1"/>
</dbReference>
<dbReference type="GO" id="GO:0015421">
    <property type="term" value="F:ABC-type oligopeptide transporter activity"/>
    <property type="evidence" value="ECO:0007669"/>
    <property type="project" value="TreeGrafter"/>
</dbReference>
<feature type="transmembrane region" description="Helical" evidence="7">
    <location>
        <begin position="163"/>
        <end position="185"/>
    </location>
</feature>
<evidence type="ECO:0000256" key="4">
    <source>
        <dbReference type="ARBA" id="ARBA00022840"/>
    </source>
</evidence>
<dbReference type="InterPro" id="IPR011527">
    <property type="entry name" value="ABC1_TM_dom"/>
</dbReference>
<dbReference type="InterPro" id="IPR036640">
    <property type="entry name" value="ABC1_TM_sf"/>
</dbReference>